<comment type="caution">
    <text evidence="1">The sequence shown here is derived from an EMBL/GenBank/DDBJ whole genome shotgun (WGS) entry which is preliminary data.</text>
</comment>
<name>A0ABQ7MV94_BRACM</name>
<proteinExistence type="predicted"/>
<accession>A0ABQ7MV94</accession>
<evidence type="ECO:0000313" key="2">
    <source>
        <dbReference type="Proteomes" id="UP000823674"/>
    </source>
</evidence>
<reference evidence="1 2" key="1">
    <citation type="submission" date="2021-03" db="EMBL/GenBank/DDBJ databases">
        <authorList>
            <person name="King G.J."/>
            <person name="Bancroft I."/>
            <person name="Baten A."/>
            <person name="Bloomfield J."/>
            <person name="Borpatragohain P."/>
            <person name="He Z."/>
            <person name="Irish N."/>
            <person name="Irwin J."/>
            <person name="Liu K."/>
            <person name="Mauleon R.P."/>
            <person name="Moore J."/>
            <person name="Morris R."/>
            <person name="Ostergaard L."/>
            <person name="Wang B."/>
            <person name="Wells R."/>
        </authorList>
    </citation>
    <scope>NUCLEOTIDE SEQUENCE [LARGE SCALE GENOMIC DNA]</scope>
    <source>
        <strain evidence="1">R-o-18</strain>
        <tissue evidence="1">Leaf</tissue>
    </source>
</reference>
<gene>
    <name evidence="1" type="primary">A04p041130.1_BraROA</name>
    <name evidence="1" type="ORF">IGI04_017223</name>
</gene>
<dbReference type="Proteomes" id="UP000823674">
    <property type="component" value="Chromosome A04"/>
</dbReference>
<protein>
    <submittedName>
        <fullName evidence="1">Uncharacterized protein</fullName>
    </submittedName>
</protein>
<keyword evidence="2" id="KW-1185">Reference proteome</keyword>
<sequence length="78" mass="8425">MTKVNPKDTAFESAALTARASAIRAGPTWLRFENMDHVDPVIGSLKIQPKHLLFVAEIQAASTKLCVCLSKGVGMDNL</sequence>
<evidence type="ECO:0000313" key="1">
    <source>
        <dbReference type="EMBL" id="KAG5402616.1"/>
    </source>
</evidence>
<organism evidence="1 2">
    <name type="scientific">Brassica rapa subsp. trilocularis</name>
    <dbReference type="NCBI Taxonomy" id="1813537"/>
    <lineage>
        <taxon>Eukaryota</taxon>
        <taxon>Viridiplantae</taxon>
        <taxon>Streptophyta</taxon>
        <taxon>Embryophyta</taxon>
        <taxon>Tracheophyta</taxon>
        <taxon>Spermatophyta</taxon>
        <taxon>Magnoliopsida</taxon>
        <taxon>eudicotyledons</taxon>
        <taxon>Gunneridae</taxon>
        <taxon>Pentapetalae</taxon>
        <taxon>rosids</taxon>
        <taxon>malvids</taxon>
        <taxon>Brassicales</taxon>
        <taxon>Brassicaceae</taxon>
        <taxon>Brassiceae</taxon>
        <taxon>Brassica</taxon>
    </lineage>
</organism>
<dbReference type="EMBL" id="JADBGQ010000004">
    <property type="protein sequence ID" value="KAG5402616.1"/>
    <property type="molecule type" value="Genomic_DNA"/>
</dbReference>